<feature type="transmembrane region" description="Helical" evidence="1">
    <location>
        <begin position="85"/>
        <end position="106"/>
    </location>
</feature>
<keyword evidence="4" id="KW-1185">Reference proteome</keyword>
<keyword evidence="1" id="KW-0472">Membrane</keyword>
<keyword evidence="1" id="KW-0812">Transmembrane</keyword>
<feature type="domain" description="Potassium channel" evidence="2">
    <location>
        <begin position="64"/>
        <end position="132"/>
    </location>
</feature>
<dbReference type="RefSeq" id="WP_271185344.1">
    <property type="nucleotide sequence ID" value="NZ_BSFE01000001.1"/>
</dbReference>
<dbReference type="Gene3D" id="1.10.287.70">
    <property type="match status" value="1"/>
</dbReference>
<accession>A0A9W6MM90</accession>
<proteinExistence type="predicted"/>
<keyword evidence="1" id="KW-1133">Transmembrane helix</keyword>
<evidence type="ECO:0000313" key="3">
    <source>
        <dbReference type="EMBL" id="GLK50952.1"/>
    </source>
</evidence>
<comment type="caution">
    <text evidence="3">The sequence shown here is derived from an EMBL/GenBank/DDBJ whole genome shotgun (WGS) entry which is preliminary data.</text>
</comment>
<evidence type="ECO:0000259" key="2">
    <source>
        <dbReference type="Pfam" id="PF07885"/>
    </source>
</evidence>
<dbReference type="AlphaFoldDB" id="A0A9W6MM90"/>
<reference evidence="3" key="2">
    <citation type="submission" date="2023-01" db="EMBL/GenBank/DDBJ databases">
        <authorList>
            <person name="Sun Q."/>
            <person name="Evtushenko L."/>
        </authorList>
    </citation>
    <scope>NUCLEOTIDE SEQUENCE</scope>
    <source>
        <strain evidence="3">VKM B-1513</strain>
    </source>
</reference>
<name>A0A9W6MM90_9PROT</name>
<dbReference type="InterPro" id="IPR013099">
    <property type="entry name" value="K_chnl_dom"/>
</dbReference>
<dbReference type="Proteomes" id="UP001143486">
    <property type="component" value="Unassembled WGS sequence"/>
</dbReference>
<feature type="transmembrane region" description="Helical" evidence="1">
    <location>
        <begin position="49"/>
        <end position="73"/>
    </location>
</feature>
<dbReference type="SUPFAM" id="SSF81324">
    <property type="entry name" value="Voltage-gated potassium channels"/>
    <property type="match status" value="1"/>
</dbReference>
<evidence type="ECO:0000256" key="1">
    <source>
        <dbReference type="SAM" id="Phobius"/>
    </source>
</evidence>
<gene>
    <name evidence="3" type="ORF">GCM10017621_04600</name>
</gene>
<reference evidence="3" key="1">
    <citation type="journal article" date="2014" name="Int. J. Syst. Evol. Microbiol.">
        <title>Complete genome sequence of Corynebacterium casei LMG S-19264T (=DSM 44701T), isolated from a smear-ripened cheese.</title>
        <authorList>
            <consortium name="US DOE Joint Genome Institute (JGI-PGF)"/>
            <person name="Walter F."/>
            <person name="Albersmeier A."/>
            <person name="Kalinowski J."/>
            <person name="Ruckert C."/>
        </authorList>
    </citation>
    <scope>NUCLEOTIDE SEQUENCE</scope>
    <source>
        <strain evidence="3">VKM B-1513</strain>
    </source>
</reference>
<feature type="transmembrane region" description="Helical" evidence="1">
    <location>
        <begin position="118"/>
        <end position="137"/>
    </location>
</feature>
<protein>
    <recommendedName>
        <fullName evidence="2">Potassium channel domain-containing protein</fullName>
    </recommendedName>
</protein>
<dbReference type="EMBL" id="BSFE01000001">
    <property type="protein sequence ID" value="GLK50952.1"/>
    <property type="molecule type" value="Genomic_DNA"/>
</dbReference>
<organism evidence="3 4">
    <name type="scientific">Maricaulis virginensis</name>
    <dbReference type="NCBI Taxonomy" id="144022"/>
    <lineage>
        <taxon>Bacteria</taxon>
        <taxon>Pseudomonadati</taxon>
        <taxon>Pseudomonadota</taxon>
        <taxon>Alphaproteobacteria</taxon>
        <taxon>Maricaulales</taxon>
        <taxon>Maricaulaceae</taxon>
        <taxon>Maricaulis</taxon>
    </lineage>
</organism>
<evidence type="ECO:0000313" key="4">
    <source>
        <dbReference type="Proteomes" id="UP001143486"/>
    </source>
</evidence>
<sequence>MIAALAVSGVMIVLVLAIHMVGLGALLVMIRWRGDGASEPGHRLVQAGLILAVVLGVLGLHGIEIWLFAGLYLLLGEIGTLEEALYFSASTFSTLGYGDVVLSAGWRLVAAMEGITGFLLIGWSTAFLVSVVGRLRALEADWFADPGRERAD</sequence>
<dbReference type="Pfam" id="PF07885">
    <property type="entry name" value="Ion_trans_2"/>
    <property type="match status" value="1"/>
</dbReference>
<feature type="transmembrane region" description="Helical" evidence="1">
    <location>
        <begin position="6"/>
        <end position="28"/>
    </location>
</feature>